<dbReference type="EMBL" id="MBTG01000004">
    <property type="protein sequence ID" value="OPH60345.1"/>
    <property type="molecule type" value="Genomic_DNA"/>
</dbReference>
<proteinExistence type="predicted"/>
<evidence type="ECO:0000256" key="1">
    <source>
        <dbReference type="SAM" id="Phobius"/>
    </source>
</evidence>
<dbReference type="InterPro" id="IPR025018">
    <property type="entry name" value="DUF3953"/>
</dbReference>
<evidence type="ECO:0000313" key="2">
    <source>
        <dbReference type="EMBL" id="OPH60345.1"/>
    </source>
</evidence>
<feature type="transmembrane region" description="Helical" evidence="1">
    <location>
        <begin position="61"/>
        <end position="81"/>
    </location>
</feature>
<organism evidence="2 3">
    <name type="scientific">Paenibacillus ferrarius</name>
    <dbReference type="NCBI Taxonomy" id="1469647"/>
    <lineage>
        <taxon>Bacteria</taxon>
        <taxon>Bacillati</taxon>
        <taxon>Bacillota</taxon>
        <taxon>Bacilli</taxon>
        <taxon>Bacillales</taxon>
        <taxon>Paenibacillaceae</taxon>
        <taxon>Paenibacillus</taxon>
    </lineage>
</organism>
<accession>A0A1V4HQD3</accession>
<keyword evidence="1" id="KW-0472">Membrane</keyword>
<gene>
    <name evidence="2" type="ORF">BC351_17765</name>
</gene>
<name>A0A1V4HQD3_9BACL</name>
<keyword evidence="1" id="KW-0812">Transmembrane</keyword>
<keyword evidence="3" id="KW-1185">Reference proteome</keyword>
<sequence length="83" mass="9566">MLKRMNGFRVVSLLITIGLIINASMVLTNPFKGNSNTTVLLISLLFLFLSISEYKENKRRISLINFIVFLFASFVYIYSIVRQ</sequence>
<dbReference type="Proteomes" id="UP000190626">
    <property type="component" value="Unassembled WGS sequence"/>
</dbReference>
<dbReference type="RefSeq" id="WP_079409803.1">
    <property type="nucleotide sequence ID" value="NZ_MBTG01000004.1"/>
</dbReference>
<dbReference type="AlphaFoldDB" id="A0A1V4HQD3"/>
<dbReference type="Pfam" id="PF13129">
    <property type="entry name" value="DUF3953"/>
    <property type="match status" value="1"/>
</dbReference>
<comment type="caution">
    <text evidence="2">The sequence shown here is derived from an EMBL/GenBank/DDBJ whole genome shotgun (WGS) entry which is preliminary data.</text>
</comment>
<protein>
    <recommendedName>
        <fullName evidence="4">DUF3953 domain-containing protein</fullName>
    </recommendedName>
</protein>
<evidence type="ECO:0008006" key="4">
    <source>
        <dbReference type="Google" id="ProtNLM"/>
    </source>
</evidence>
<feature type="transmembrane region" description="Helical" evidence="1">
    <location>
        <begin position="38"/>
        <end position="54"/>
    </location>
</feature>
<keyword evidence="1" id="KW-1133">Transmembrane helix</keyword>
<reference evidence="3" key="1">
    <citation type="submission" date="2016-07" db="EMBL/GenBank/DDBJ databases">
        <authorList>
            <person name="Florea S."/>
            <person name="Webb J.S."/>
            <person name="Jaromczyk J."/>
            <person name="Schardl C.L."/>
        </authorList>
    </citation>
    <scope>NUCLEOTIDE SEQUENCE [LARGE SCALE GENOMIC DNA]</scope>
    <source>
        <strain evidence="3">CY1</strain>
    </source>
</reference>
<dbReference type="STRING" id="1469647.BC351_17765"/>
<evidence type="ECO:0000313" key="3">
    <source>
        <dbReference type="Proteomes" id="UP000190626"/>
    </source>
</evidence>